<name>A0ABT8BHY3_9HYPH</name>
<keyword evidence="1" id="KW-1133">Transmembrane helix</keyword>
<sequence length="757" mass="82343">MFVSATVFGCGVWSLHFVAMLAFHPALNIAYDLHATYASIVVSVIGTLLAFVLRHRLPSTSSAAILAGTILGLSIAGMHYLGVGAMQASSLVSFDPTYVALSILLSIGFSTIALMRARTLASMVRRFEVTTWLALAICGLHFTGMTAVTVTPMQPLEGAALLLGSTHLGLAVGSVSLLVICAGLVALMLQHHLSQRSLNEMNRMRLLSDLAYEVLLIHRDGRVLEVNSAGTRLFGMPVEQIIGRPVLELFAKSDAPALTRRAASRPEDLHPEEFEARTAAGVLVPVELSCRTIEFGGKPATAVALRDLSALRRDEARIRHLALHDALTDLPNRYLMEQRIAHALDASAMNGDGIAVIYLDLDRFKPINDLYGHAAGDTLLVQVAKRLLSELRPTDTLARIGGDEFVVLLTPVAKPAYVAEIATRLVESLARPFRLEPNVVKIGVSAGIALHPDDGSTVESLLRAADTALYRVKDEGRGGLRFFEPSMNAHLHARRQLEQELSGAIARDELRLYYQPLVNANTGEIESFEALIRWQHPMRGLVSPAEFIPLAEQTNLIASIGQWVIETACAEAASWPKPWRVSVNVSPSQFRQSDVPAIAAAALARNALAPNRLVVEITESVFIQDATNAVDVLSRLREQGIRLALDDFGCGYSSLSYLQRFKFDKLKIDQSFVRRLGQNTDALTIIGAIVNLGHNLGLQVTVEGVETAAQLAILRELGCDQVQGYLFAKPAPIILASDLEQARLRAMFHDPVKRAYA</sequence>
<dbReference type="PROSITE" id="PS50112">
    <property type="entry name" value="PAS"/>
    <property type="match status" value="1"/>
</dbReference>
<accession>A0ABT8BHY3</accession>
<organism evidence="6 7">
    <name type="scientific">Methylobacterium adhaesivum</name>
    <dbReference type="NCBI Taxonomy" id="333297"/>
    <lineage>
        <taxon>Bacteria</taxon>
        <taxon>Pseudomonadati</taxon>
        <taxon>Pseudomonadota</taxon>
        <taxon>Alphaproteobacteria</taxon>
        <taxon>Hyphomicrobiales</taxon>
        <taxon>Methylobacteriaceae</taxon>
        <taxon>Methylobacterium</taxon>
    </lineage>
</organism>
<evidence type="ECO:0000256" key="1">
    <source>
        <dbReference type="PROSITE-ProRule" id="PRU00244"/>
    </source>
</evidence>
<dbReference type="PROSITE" id="PS50887">
    <property type="entry name" value="GGDEF"/>
    <property type="match status" value="1"/>
</dbReference>
<dbReference type="Gene3D" id="3.20.20.450">
    <property type="entry name" value="EAL domain"/>
    <property type="match status" value="1"/>
</dbReference>
<evidence type="ECO:0000259" key="2">
    <source>
        <dbReference type="PROSITE" id="PS50112"/>
    </source>
</evidence>
<dbReference type="EMBL" id="JAUFPX010000012">
    <property type="protein sequence ID" value="MDN3591706.1"/>
    <property type="molecule type" value="Genomic_DNA"/>
</dbReference>
<dbReference type="NCBIfam" id="TIGR00229">
    <property type="entry name" value="sensory_box"/>
    <property type="match status" value="1"/>
</dbReference>
<comment type="caution">
    <text evidence="6">The sequence shown here is derived from an EMBL/GenBank/DDBJ whole genome shotgun (WGS) entry which is preliminary data.</text>
</comment>
<dbReference type="CDD" id="cd01948">
    <property type="entry name" value="EAL"/>
    <property type="match status" value="1"/>
</dbReference>
<dbReference type="PANTHER" id="PTHR44757:SF2">
    <property type="entry name" value="BIOFILM ARCHITECTURE MAINTENANCE PROTEIN MBAA"/>
    <property type="match status" value="1"/>
</dbReference>
<feature type="transmembrane region" description="Helical" evidence="1">
    <location>
        <begin position="7"/>
        <end position="27"/>
    </location>
</feature>
<protein>
    <submittedName>
        <fullName evidence="6">EAL domain-containing protein</fullName>
    </submittedName>
</protein>
<proteinExistence type="predicted"/>
<feature type="domain" description="EAL" evidence="3">
    <location>
        <begin position="494"/>
        <end position="744"/>
    </location>
</feature>
<dbReference type="Pfam" id="PF00563">
    <property type="entry name" value="EAL"/>
    <property type="match status" value="1"/>
</dbReference>
<dbReference type="InterPro" id="IPR000014">
    <property type="entry name" value="PAS"/>
</dbReference>
<dbReference type="InterPro" id="IPR029787">
    <property type="entry name" value="Nucleotide_cyclase"/>
</dbReference>
<dbReference type="PROSITE" id="PS50924">
    <property type="entry name" value="MHYT"/>
    <property type="match status" value="1"/>
</dbReference>
<feature type="domain" description="GGDEF" evidence="4">
    <location>
        <begin position="352"/>
        <end position="485"/>
    </location>
</feature>
<dbReference type="PROSITE" id="PS50883">
    <property type="entry name" value="EAL"/>
    <property type="match status" value="1"/>
</dbReference>
<dbReference type="Gene3D" id="3.30.450.20">
    <property type="entry name" value="PAS domain"/>
    <property type="match status" value="1"/>
</dbReference>
<dbReference type="InterPro" id="IPR035919">
    <property type="entry name" value="EAL_sf"/>
</dbReference>
<keyword evidence="1" id="KW-0472">Membrane</keyword>
<feature type="transmembrane region" description="Helical" evidence="1">
    <location>
        <begin position="168"/>
        <end position="189"/>
    </location>
</feature>
<evidence type="ECO:0000313" key="6">
    <source>
        <dbReference type="EMBL" id="MDN3591706.1"/>
    </source>
</evidence>
<dbReference type="InterPro" id="IPR035965">
    <property type="entry name" value="PAS-like_dom_sf"/>
</dbReference>
<dbReference type="Pfam" id="PF00990">
    <property type="entry name" value="GGDEF"/>
    <property type="match status" value="1"/>
</dbReference>
<evidence type="ECO:0000259" key="4">
    <source>
        <dbReference type="PROSITE" id="PS50887"/>
    </source>
</evidence>
<dbReference type="InterPro" id="IPR043128">
    <property type="entry name" value="Rev_trsase/Diguanyl_cyclase"/>
</dbReference>
<feature type="domain" description="MHYT" evidence="5">
    <location>
        <begin position="1"/>
        <end position="151"/>
    </location>
</feature>
<dbReference type="Pfam" id="PF13426">
    <property type="entry name" value="PAS_9"/>
    <property type="match status" value="1"/>
</dbReference>
<feature type="transmembrane region" description="Helical" evidence="1">
    <location>
        <begin position="129"/>
        <end position="148"/>
    </location>
</feature>
<keyword evidence="1" id="KW-0812">Transmembrane</keyword>
<dbReference type="CDD" id="cd01949">
    <property type="entry name" value="GGDEF"/>
    <property type="match status" value="1"/>
</dbReference>
<dbReference type="NCBIfam" id="TIGR00254">
    <property type="entry name" value="GGDEF"/>
    <property type="match status" value="1"/>
</dbReference>
<reference evidence="7" key="1">
    <citation type="journal article" date="2019" name="Int. J. Syst. Evol. Microbiol.">
        <title>The Global Catalogue of Microorganisms (GCM) 10K type strain sequencing project: providing services to taxonomists for standard genome sequencing and annotation.</title>
        <authorList>
            <consortium name="The Broad Institute Genomics Platform"/>
            <consortium name="The Broad Institute Genome Sequencing Center for Infectious Disease"/>
            <person name="Wu L."/>
            <person name="Ma J."/>
        </authorList>
    </citation>
    <scope>NUCLEOTIDE SEQUENCE [LARGE SCALE GENOMIC DNA]</scope>
    <source>
        <strain evidence="7">CECT 7069</strain>
    </source>
</reference>
<dbReference type="SUPFAM" id="SSF55785">
    <property type="entry name" value="PYP-like sensor domain (PAS domain)"/>
    <property type="match status" value="1"/>
</dbReference>
<dbReference type="CDD" id="cd00130">
    <property type="entry name" value="PAS"/>
    <property type="match status" value="1"/>
</dbReference>
<dbReference type="InterPro" id="IPR005330">
    <property type="entry name" value="MHYT_dom"/>
</dbReference>
<feature type="transmembrane region" description="Helical" evidence="1">
    <location>
        <begin position="65"/>
        <end position="86"/>
    </location>
</feature>
<dbReference type="Pfam" id="PF03707">
    <property type="entry name" value="MHYT"/>
    <property type="match status" value="2"/>
</dbReference>
<feature type="transmembrane region" description="Helical" evidence="1">
    <location>
        <begin position="98"/>
        <end position="117"/>
    </location>
</feature>
<dbReference type="PANTHER" id="PTHR44757">
    <property type="entry name" value="DIGUANYLATE CYCLASE DGCP"/>
    <property type="match status" value="1"/>
</dbReference>
<dbReference type="InterPro" id="IPR000160">
    <property type="entry name" value="GGDEF_dom"/>
</dbReference>
<dbReference type="SMART" id="SM00267">
    <property type="entry name" value="GGDEF"/>
    <property type="match status" value="1"/>
</dbReference>
<feature type="transmembrane region" description="Helical" evidence="1">
    <location>
        <begin position="33"/>
        <end position="53"/>
    </location>
</feature>
<feature type="domain" description="PAS" evidence="2">
    <location>
        <begin position="199"/>
        <end position="260"/>
    </location>
</feature>
<dbReference type="InterPro" id="IPR052155">
    <property type="entry name" value="Biofilm_reg_signaling"/>
</dbReference>
<dbReference type="SUPFAM" id="SSF55073">
    <property type="entry name" value="Nucleotide cyclase"/>
    <property type="match status" value="1"/>
</dbReference>
<dbReference type="Proteomes" id="UP001224644">
    <property type="component" value="Unassembled WGS sequence"/>
</dbReference>
<dbReference type="Gene3D" id="3.30.70.270">
    <property type="match status" value="1"/>
</dbReference>
<evidence type="ECO:0000313" key="7">
    <source>
        <dbReference type="Proteomes" id="UP001224644"/>
    </source>
</evidence>
<dbReference type="SMART" id="SM00052">
    <property type="entry name" value="EAL"/>
    <property type="match status" value="1"/>
</dbReference>
<gene>
    <name evidence="6" type="ORF">QWZ12_13965</name>
</gene>
<evidence type="ECO:0000259" key="3">
    <source>
        <dbReference type="PROSITE" id="PS50883"/>
    </source>
</evidence>
<dbReference type="SMART" id="SM00091">
    <property type="entry name" value="PAS"/>
    <property type="match status" value="1"/>
</dbReference>
<dbReference type="SUPFAM" id="SSF141868">
    <property type="entry name" value="EAL domain-like"/>
    <property type="match status" value="1"/>
</dbReference>
<keyword evidence="7" id="KW-1185">Reference proteome</keyword>
<evidence type="ECO:0000259" key="5">
    <source>
        <dbReference type="PROSITE" id="PS50924"/>
    </source>
</evidence>
<dbReference type="InterPro" id="IPR001633">
    <property type="entry name" value="EAL_dom"/>
</dbReference>